<dbReference type="HOGENOM" id="CLU_1451966_0_0_0"/>
<reference evidence="2 3" key="1">
    <citation type="journal article" date="2010" name="Nature">
        <title>Nitrite-driven anaerobic methane oxidation by oxygenic bacteria.</title>
        <authorList>
            <person name="Ettwig K.F."/>
            <person name="Butler M.K."/>
            <person name="Le Paslier D."/>
            <person name="Pelletier E."/>
            <person name="Mangenot S."/>
            <person name="Kuypers M.M.M."/>
            <person name="Schreiber F."/>
            <person name="Dutilh B.E."/>
            <person name="Zedelius J."/>
            <person name="de Beer D."/>
            <person name="Gloerich J."/>
            <person name="Wessels H.J.C.T."/>
            <person name="van Allen T."/>
            <person name="Luesken F."/>
            <person name="Wu M."/>
            <person name="van de Pas-Schoonen K.T."/>
            <person name="Op den Camp H.J.M."/>
            <person name="Janssen-Megens E.M."/>
            <person name="Francoijs K-J."/>
            <person name="Stunnenberg H."/>
            <person name="Weissenbach J."/>
            <person name="Jetten M.S.M."/>
            <person name="Strous M."/>
        </authorList>
    </citation>
    <scope>NUCLEOTIDE SEQUENCE [LARGE SCALE GENOMIC DNA]</scope>
</reference>
<name>D5MJE8_METO1</name>
<dbReference type="KEGG" id="mox:DAMO_2459"/>
<dbReference type="EMBL" id="FP565575">
    <property type="protein sequence ID" value="CBE69531.1"/>
    <property type="molecule type" value="Genomic_DNA"/>
</dbReference>
<dbReference type="STRING" id="671143.DAMO_2459"/>
<protein>
    <submittedName>
        <fullName evidence="2">Uncharacterized protein</fullName>
    </submittedName>
</protein>
<organism evidence="2 3">
    <name type="scientific">Methylomirabilis oxygeniifera</name>
    <dbReference type="NCBI Taxonomy" id="671143"/>
    <lineage>
        <taxon>Bacteria</taxon>
        <taxon>Candidatus Methylomirabilota</taxon>
        <taxon>Candidatus Methylomirabilia</taxon>
        <taxon>Candidatus Methylomirabilales</taxon>
        <taxon>Candidatus Methylomirabilaceae</taxon>
        <taxon>Candidatus Methylomirabilis</taxon>
    </lineage>
</organism>
<proteinExistence type="predicted"/>
<evidence type="ECO:0000313" key="3">
    <source>
        <dbReference type="Proteomes" id="UP000006898"/>
    </source>
</evidence>
<evidence type="ECO:0000313" key="2">
    <source>
        <dbReference type="EMBL" id="CBE69531.1"/>
    </source>
</evidence>
<evidence type="ECO:0000256" key="1">
    <source>
        <dbReference type="SAM" id="MobiDB-lite"/>
    </source>
</evidence>
<gene>
    <name evidence="2" type="ORF">DAMO_2459</name>
</gene>
<dbReference type="AlphaFoldDB" id="D5MJE8"/>
<sequence>MGLLFRSIGDNDPALLDFFFFQTLHQDSVVQRLYPHDRLLLSPRSRYAPATPYLCDIRRQAIRFTLKHYTTGSPAANHSVSTLSWRVLITIGREALIRKDNYSYISPNNRKYMYFLDNTRSYRCLSQIYSGTICDEPIFNAPIRCSTLRGQHRTGNIELRSPAPSPSTDNGLDSVQPGYLYSLNTG</sequence>
<dbReference type="Proteomes" id="UP000006898">
    <property type="component" value="Chromosome"/>
</dbReference>
<feature type="region of interest" description="Disordered" evidence="1">
    <location>
        <begin position="156"/>
        <end position="177"/>
    </location>
</feature>
<accession>D5MJE8</accession>